<dbReference type="AlphaFoldDB" id="A0A6A6QHK7"/>
<sequence length="120" mass="13750">MPSYINPKNYSRSRRRRCQGGVREGILFQALPPGTMGKDFARNFLQHIARLGGVNTTLDIEGWDKNAERRRFARELMDVIVQDTLQRPYLADDAKPECVYRTRLLKEGIRTRNDGALPGS</sequence>
<keyword evidence="2" id="KW-1185">Reference proteome</keyword>
<dbReference type="OrthoDB" id="3913421at2759"/>
<accession>A0A6A6QHK7</accession>
<organism evidence="1 2">
    <name type="scientific">Lophium mytilinum</name>
    <dbReference type="NCBI Taxonomy" id="390894"/>
    <lineage>
        <taxon>Eukaryota</taxon>
        <taxon>Fungi</taxon>
        <taxon>Dikarya</taxon>
        <taxon>Ascomycota</taxon>
        <taxon>Pezizomycotina</taxon>
        <taxon>Dothideomycetes</taxon>
        <taxon>Pleosporomycetidae</taxon>
        <taxon>Mytilinidiales</taxon>
        <taxon>Mytilinidiaceae</taxon>
        <taxon>Lophium</taxon>
    </lineage>
</organism>
<protein>
    <submittedName>
        <fullName evidence="1">Uncharacterized protein</fullName>
    </submittedName>
</protein>
<dbReference type="Proteomes" id="UP000799750">
    <property type="component" value="Unassembled WGS sequence"/>
</dbReference>
<evidence type="ECO:0000313" key="2">
    <source>
        <dbReference type="Proteomes" id="UP000799750"/>
    </source>
</evidence>
<evidence type="ECO:0000313" key="1">
    <source>
        <dbReference type="EMBL" id="KAF2491908.1"/>
    </source>
</evidence>
<name>A0A6A6QHK7_9PEZI</name>
<gene>
    <name evidence="1" type="ORF">BU16DRAFT_565603</name>
</gene>
<reference evidence="1" key="1">
    <citation type="journal article" date="2020" name="Stud. Mycol.">
        <title>101 Dothideomycetes genomes: a test case for predicting lifestyles and emergence of pathogens.</title>
        <authorList>
            <person name="Haridas S."/>
            <person name="Albert R."/>
            <person name="Binder M."/>
            <person name="Bloem J."/>
            <person name="Labutti K."/>
            <person name="Salamov A."/>
            <person name="Andreopoulos B."/>
            <person name="Baker S."/>
            <person name="Barry K."/>
            <person name="Bills G."/>
            <person name="Bluhm B."/>
            <person name="Cannon C."/>
            <person name="Castanera R."/>
            <person name="Culley D."/>
            <person name="Daum C."/>
            <person name="Ezra D."/>
            <person name="Gonzalez J."/>
            <person name="Henrissat B."/>
            <person name="Kuo A."/>
            <person name="Liang C."/>
            <person name="Lipzen A."/>
            <person name="Lutzoni F."/>
            <person name="Magnuson J."/>
            <person name="Mondo S."/>
            <person name="Nolan M."/>
            <person name="Ohm R."/>
            <person name="Pangilinan J."/>
            <person name="Park H.-J."/>
            <person name="Ramirez L."/>
            <person name="Alfaro M."/>
            <person name="Sun H."/>
            <person name="Tritt A."/>
            <person name="Yoshinaga Y."/>
            <person name="Zwiers L.-H."/>
            <person name="Turgeon B."/>
            <person name="Goodwin S."/>
            <person name="Spatafora J."/>
            <person name="Crous P."/>
            <person name="Grigoriev I."/>
        </authorList>
    </citation>
    <scope>NUCLEOTIDE SEQUENCE</scope>
    <source>
        <strain evidence="1">CBS 269.34</strain>
    </source>
</reference>
<dbReference type="EMBL" id="MU004195">
    <property type="protein sequence ID" value="KAF2491908.1"/>
    <property type="molecule type" value="Genomic_DNA"/>
</dbReference>
<proteinExistence type="predicted"/>